<evidence type="ECO:0000313" key="10">
    <source>
        <dbReference type="RefSeq" id="XP_027073030.2"/>
    </source>
</evidence>
<feature type="transmembrane region" description="Helical" evidence="8">
    <location>
        <begin position="202"/>
        <end position="224"/>
    </location>
</feature>
<dbReference type="InterPro" id="IPR051143">
    <property type="entry name" value="TrkH_K-transport"/>
</dbReference>
<evidence type="ECO:0000256" key="1">
    <source>
        <dbReference type="ARBA" id="ARBA00004141"/>
    </source>
</evidence>
<dbReference type="GeneID" id="113697554"/>
<feature type="transmembrane region" description="Helical" evidence="8">
    <location>
        <begin position="519"/>
        <end position="536"/>
    </location>
</feature>
<comment type="similarity">
    <text evidence="2">Belongs to the TrkH potassium transport family. HKT (TC 2.A.38.3) subfamily.</text>
</comment>
<protein>
    <submittedName>
        <fullName evidence="10">Sodium transporter HKT1-like isoform X1</fullName>
    </submittedName>
</protein>
<feature type="transmembrane region" description="Helical" evidence="8">
    <location>
        <begin position="244"/>
        <end position="263"/>
    </location>
</feature>
<feature type="transmembrane region" description="Helical" evidence="8">
    <location>
        <begin position="333"/>
        <end position="353"/>
    </location>
</feature>
<feature type="transmembrane region" description="Helical" evidence="8">
    <location>
        <begin position="438"/>
        <end position="457"/>
    </location>
</feature>
<dbReference type="GO" id="GO:0005886">
    <property type="term" value="C:plasma membrane"/>
    <property type="evidence" value="ECO:0007669"/>
    <property type="project" value="TreeGrafter"/>
</dbReference>
<feature type="transmembrane region" description="Helical" evidence="8">
    <location>
        <begin position="21"/>
        <end position="40"/>
    </location>
</feature>
<evidence type="ECO:0000256" key="6">
    <source>
        <dbReference type="ARBA" id="ARBA00023065"/>
    </source>
</evidence>
<reference evidence="9" key="1">
    <citation type="journal article" date="2025" name="Foods">
        <title>Unveiling the Microbial Signatures of Arabica Coffee Cherries: Insights into Ripeness Specific Diversity, Functional Traits, and Implications for Quality and Safety.</title>
        <authorList>
            <consortium name="RefSeq"/>
            <person name="Tenea G.N."/>
            <person name="Cifuentes V."/>
            <person name="Reyes P."/>
            <person name="Cevallos-Vallejos M."/>
        </authorList>
    </citation>
    <scope>NUCLEOTIDE SEQUENCE [LARGE SCALE GENOMIC DNA]</scope>
</reference>
<name>A0A6P6T4G2_COFAR</name>
<keyword evidence="6" id="KW-0406">Ion transport</keyword>
<feature type="transmembrane region" description="Helical" evidence="8">
    <location>
        <begin position="103"/>
        <end position="126"/>
    </location>
</feature>
<organism evidence="9 10">
    <name type="scientific">Coffea arabica</name>
    <name type="common">Arabian coffee</name>
    <dbReference type="NCBI Taxonomy" id="13443"/>
    <lineage>
        <taxon>Eukaryota</taxon>
        <taxon>Viridiplantae</taxon>
        <taxon>Streptophyta</taxon>
        <taxon>Embryophyta</taxon>
        <taxon>Tracheophyta</taxon>
        <taxon>Spermatophyta</taxon>
        <taxon>Magnoliopsida</taxon>
        <taxon>eudicotyledons</taxon>
        <taxon>Gunneridae</taxon>
        <taxon>Pentapetalae</taxon>
        <taxon>asterids</taxon>
        <taxon>lamiids</taxon>
        <taxon>Gentianales</taxon>
        <taxon>Rubiaceae</taxon>
        <taxon>Ixoroideae</taxon>
        <taxon>Gardenieae complex</taxon>
        <taxon>Bertiereae - Coffeeae clade</taxon>
        <taxon>Coffeeae</taxon>
        <taxon>Coffea</taxon>
    </lineage>
</organism>
<evidence type="ECO:0000313" key="9">
    <source>
        <dbReference type="Proteomes" id="UP001652660"/>
    </source>
</evidence>
<evidence type="ECO:0000256" key="7">
    <source>
        <dbReference type="ARBA" id="ARBA00023136"/>
    </source>
</evidence>
<evidence type="ECO:0000256" key="3">
    <source>
        <dbReference type="ARBA" id="ARBA00022448"/>
    </source>
</evidence>
<evidence type="ECO:0000256" key="5">
    <source>
        <dbReference type="ARBA" id="ARBA00022989"/>
    </source>
</evidence>
<dbReference type="PANTHER" id="PTHR31064:SF30">
    <property type="entry name" value="HIGH-AFFINITY POTASSIUM TRANSPORT PROTEIN-RELATED"/>
    <property type="match status" value="1"/>
</dbReference>
<evidence type="ECO:0000256" key="4">
    <source>
        <dbReference type="ARBA" id="ARBA00022692"/>
    </source>
</evidence>
<reference evidence="10" key="2">
    <citation type="submission" date="2025-08" db="UniProtKB">
        <authorList>
            <consortium name="RefSeq"/>
        </authorList>
    </citation>
    <scope>IDENTIFICATION</scope>
    <source>
        <tissue evidence="10">Leaves</tissue>
    </source>
</reference>
<dbReference type="Pfam" id="PF02386">
    <property type="entry name" value="TrkH"/>
    <property type="match status" value="1"/>
</dbReference>
<keyword evidence="4 8" id="KW-0812">Transmembrane</keyword>
<accession>A0A6P6T4G2</accession>
<proteinExistence type="inferred from homology"/>
<dbReference type="AlphaFoldDB" id="A0A6P6T4G2"/>
<evidence type="ECO:0000256" key="8">
    <source>
        <dbReference type="SAM" id="Phobius"/>
    </source>
</evidence>
<dbReference type="GO" id="GO:0015081">
    <property type="term" value="F:sodium ion transmembrane transporter activity"/>
    <property type="evidence" value="ECO:0007669"/>
    <property type="project" value="TreeGrafter"/>
</dbReference>
<dbReference type="OrthoDB" id="9999863at2759"/>
<dbReference type="RefSeq" id="XP_027073030.2">
    <property type="nucleotide sequence ID" value="XM_027217229.2"/>
</dbReference>
<comment type="subcellular location">
    <subcellularLocation>
        <location evidence="1">Membrane</location>
        <topology evidence="1">Multi-pass membrane protein</topology>
    </subcellularLocation>
</comment>
<keyword evidence="7 8" id="KW-0472">Membrane</keyword>
<feature type="transmembrane region" description="Helical" evidence="8">
    <location>
        <begin position="469"/>
        <end position="487"/>
    </location>
</feature>
<feature type="transmembrane region" description="Helical" evidence="8">
    <location>
        <begin position="386"/>
        <end position="406"/>
    </location>
</feature>
<keyword evidence="9" id="KW-1185">Reference proteome</keyword>
<evidence type="ECO:0000256" key="2">
    <source>
        <dbReference type="ARBA" id="ARBA00010864"/>
    </source>
</evidence>
<keyword evidence="5 8" id="KW-1133">Transmembrane helix</keyword>
<dbReference type="PANTHER" id="PTHR31064">
    <property type="entry name" value="POTASSIUM TRANSPORT PROTEIN DDB_G0292412-RELATED"/>
    <property type="match status" value="1"/>
</dbReference>
<dbReference type="InterPro" id="IPR003445">
    <property type="entry name" value="Cat_transpt"/>
</dbReference>
<dbReference type="Proteomes" id="UP001652660">
    <property type="component" value="Chromosome 6e"/>
</dbReference>
<gene>
    <name evidence="10" type="primary">LOC113697554</name>
</gene>
<keyword evidence="3" id="KW-0813">Transport</keyword>
<sequence>MMRFVNFGKSMKYNFNHLNTKACLYKSLLSVLHFLLFGVNKFWIELSYFISFSVIGYLALKISSPKDASFSPQDFDIFFMSVSAVTVSSMSTVEMEVFSNAQLILLTIFMFLGGEVFTSLLGLQLMKFKRSHQIQKTENKIDRFSTDADCSTSIPTNAFDQIELGVTSQDQQLGNDQKPDSIPESGVTSFQGQESINRASDLLAFSILCYLLVVHLLGSVSISIYNSTIPSANEVLRKKGLNLITFSVFTTVSTFANCGFVPTNENMMVFKKNSGLLLIMFPQLLLGNTLYPACLRSFIWFLSKITKRSEFAYLLKNPRALGYDHLFSDLHSIFLAITVFGFILAQFVLFSLLEWHSGATAGLSAYEKLVGSLFQVVNSRHAGESVFDLSLITPAIIVLFVLMMYLPPYTSFLPIKDGKCFPATEKKTRAKRKNILDYLLFSQLTYLVLFVILICITEREKLKEDPLNFNLLSIVVEVISVIISSGYGNVGFSMGYSCGRQVKSGNNCKDASYGFAGKWSTQGKFILIIVMFFGRLKKFNTKGGKAWRLS</sequence>